<dbReference type="AlphaFoldDB" id="A0A2I0J087"/>
<gene>
    <name evidence="2" type="ORF">CRG98_029903</name>
</gene>
<dbReference type="CDD" id="cd09272">
    <property type="entry name" value="RNase_HI_RT_Ty1"/>
    <property type="match status" value="1"/>
</dbReference>
<feature type="compositionally biased region" description="Basic residues" evidence="1">
    <location>
        <begin position="154"/>
        <end position="168"/>
    </location>
</feature>
<feature type="region of interest" description="Disordered" evidence="1">
    <location>
        <begin position="120"/>
        <end position="175"/>
    </location>
</feature>
<accession>A0A2I0J087</accession>
<organism evidence="2 3">
    <name type="scientific">Punica granatum</name>
    <name type="common">Pomegranate</name>
    <dbReference type="NCBI Taxonomy" id="22663"/>
    <lineage>
        <taxon>Eukaryota</taxon>
        <taxon>Viridiplantae</taxon>
        <taxon>Streptophyta</taxon>
        <taxon>Embryophyta</taxon>
        <taxon>Tracheophyta</taxon>
        <taxon>Spermatophyta</taxon>
        <taxon>Magnoliopsida</taxon>
        <taxon>eudicotyledons</taxon>
        <taxon>Gunneridae</taxon>
        <taxon>Pentapetalae</taxon>
        <taxon>rosids</taxon>
        <taxon>malvids</taxon>
        <taxon>Myrtales</taxon>
        <taxon>Lythraceae</taxon>
        <taxon>Punica</taxon>
    </lineage>
</organism>
<name>A0A2I0J087_PUNGR</name>
<reference evidence="2 3" key="1">
    <citation type="submission" date="2017-11" db="EMBL/GenBank/DDBJ databases">
        <title>De-novo sequencing of pomegranate (Punica granatum L.) genome.</title>
        <authorList>
            <person name="Akparov Z."/>
            <person name="Amiraslanov A."/>
            <person name="Hajiyeva S."/>
            <person name="Abbasov M."/>
            <person name="Kaur K."/>
            <person name="Hamwieh A."/>
            <person name="Solovyev V."/>
            <person name="Salamov A."/>
            <person name="Braich B."/>
            <person name="Kosarev P."/>
            <person name="Mahmoud A."/>
            <person name="Hajiyev E."/>
            <person name="Babayeva S."/>
            <person name="Izzatullayeva V."/>
            <person name="Mammadov A."/>
            <person name="Mammadov A."/>
            <person name="Sharifova S."/>
            <person name="Ojaghi J."/>
            <person name="Eynullazada K."/>
            <person name="Bayramov B."/>
            <person name="Abdulazimova A."/>
            <person name="Shahmuradov I."/>
        </authorList>
    </citation>
    <scope>NUCLEOTIDE SEQUENCE [LARGE SCALE GENOMIC DNA]</scope>
    <source>
        <strain evidence="3">cv. AG2017</strain>
        <tissue evidence="2">Leaf</tissue>
    </source>
</reference>
<dbReference type="Proteomes" id="UP000233551">
    <property type="component" value="Unassembled WGS sequence"/>
</dbReference>
<evidence type="ECO:0000313" key="3">
    <source>
        <dbReference type="Proteomes" id="UP000233551"/>
    </source>
</evidence>
<dbReference type="STRING" id="22663.A0A2I0J087"/>
<evidence type="ECO:0000256" key="1">
    <source>
        <dbReference type="SAM" id="MobiDB-lite"/>
    </source>
</evidence>
<keyword evidence="3" id="KW-1185">Reference proteome</keyword>
<comment type="caution">
    <text evidence="2">The sequence shown here is derived from an EMBL/GenBank/DDBJ whole genome shotgun (WGS) entry which is preliminary data.</text>
</comment>
<sequence length="530" mass="60257">MEMPAQGNTDQHHRDLEAYQNWLKKDRCARFTLLSCMHNDLIGKFEMYQTTHAMWEALRAKSGGVILSDEQQVQTMIRSLPPSWEHIKANMTHNENVRTFEDISRHLELEDECLKVAKSSSKANAAHSGQRKTNESKCKRAGGVPKEDGESAPKKAKSVRRKRGKRGGKKDNNKLTCYNCGEQLDETVSKIESRNVDFLEDEFPSMGQVSSDIVIYEQQDLANGAPNVLEENGEEIPPPAGGMLSVSPQDDGEPRSIQEALSSPVRKEWTNAMSDEMESMRTNQVWDLVDLPPGSIVAHLDLELHQMDVKTTFLNGELDDEIYMDQPEYFVVIGDVRKMLVEAKEWFSANFGMKDMGGADYVLGIKILRDCLRRLLGMSQENYIKKILERFQMHNYKPCGTPIAKGENLSLNMCSKTVEEEQHMSCVPYASAVGSLMRFLQRLEVATQDSKPVLMHYDNMATLAYAKDPKSHGRTKHIEVRYNFIRDIIAWKEVVLKHISMSQIIADPLTRPISRDCFEAHVRASGLRKW</sequence>
<feature type="region of interest" description="Disordered" evidence="1">
    <location>
        <begin position="232"/>
        <end position="257"/>
    </location>
</feature>
<protein>
    <recommendedName>
        <fullName evidence="4">Reverse transcriptase Ty1/copia-type domain-containing protein</fullName>
    </recommendedName>
</protein>
<evidence type="ECO:0008006" key="4">
    <source>
        <dbReference type="Google" id="ProtNLM"/>
    </source>
</evidence>
<dbReference type="EMBL" id="PGOL01002217">
    <property type="protein sequence ID" value="PKI49658.1"/>
    <property type="molecule type" value="Genomic_DNA"/>
</dbReference>
<proteinExistence type="predicted"/>
<evidence type="ECO:0000313" key="2">
    <source>
        <dbReference type="EMBL" id="PKI49658.1"/>
    </source>
</evidence>